<dbReference type="EnsemblMetazoa" id="SCAU014318-RA">
    <property type="protein sequence ID" value="SCAU014318-PA"/>
    <property type="gene ID" value="SCAU014318"/>
</dbReference>
<proteinExistence type="inferred from homology"/>
<keyword evidence="10" id="KW-1185">Reference proteome</keyword>
<comment type="similarity">
    <text evidence="1">Belongs to the peptidase S1 family.</text>
</comment>
<dbReference type="FunFam" id="2.40.10.10:FF:000068">
    <property type="entry name" value="transmembrane protease serine 2"/>
    <property type="match status" value="1"/>
</dbReference>
<feature type="transmembrane region" description="Helical" evidence="6">
    <location>
        <begin position="283"/>
        <end position="308"/>
    </location>
</feature>
<dbReference type="Proteomes" id="UP000095300">
    <property type="component" value="Unassembled WGS sequence"/>
</dbReference>
<dbReference type="InterPro" id="IPR043504">
    <property type="entry name" value="Peptidase_S1_PA_chymotrypsin"/>
</dbReference>
<dbReference type="InterPro" id="IPR009003">
    <property type="entry name" value="Peptidase_S1_PA"/>
</dbReference>
<keyword evidence="6" id="KW-1133">Transmembrane helix</keyword>
<dbReference type="InterPro" id="IPR050430">
    <property type="entry name" value="Peptidase_S1"/>
</dbReference>
<dbReference type="InterPro" id="IPR001254">
    <property type="entry name" value="Trypsin_dom"/>
</dbReference>
<dbReference type="Gene3D" id="2.40.10.10">
    <property type="entry name" value="Trypsin-like serine proteases"/>
    <property type="match status" value="1"/>
</dbReference>
<keyword evidence="5" id="KW-1015">Disulfide bond</keyword>
<dbReference type="SMART" id="SM00020">
    <property type="entry name" value="Tryp_SPc"/>
    <property type="match status" value="1"/>
</dbReference>
<keyword evidence="7" id="KW-0732">Signal</keyword>
<dbReference type="GO" id="GO:0006508">
    <property type="term" value="P:proteolysis"/>
    <property type="evidence" value="ECO:0007669"/>
    <property type="project" value="UniProtKB-KW"/>
</dbReference>
<evidence type="ECO:0000313" key="9">
    <source>
        <dbReference type="EnsemblMetazoa" id="SCAU014318-PA"/>
    </source>
</evidence>
<dbReference type="Pfam" id="PF00089">
    <property type="entry name" value="Trypsin"/>
    <property type="match status" value="1"/>
</dbReference>
<evidence type="ECO:0000313" key="10">
    <source>
        <dbReference type="Proteomes" id="UP000095300"/>
    </source>
</evidence>
<dbReference type="PROSITE" id="PS50240">
    <property type="entry name" value="TRYPSIN_DOM"/>
    <property type="match status" value="1"/>
</dbReference>
<evidence type="ECO:0000256" key="2">
    <source>
        <dbReference type="ARBA" id="ARBA00022670"/>
    </source>
</evidence>
<evidence type="ECO:0000256" key="3">
    <source>
        <dbReference type="ARBA" id="ARBA00022801"/>
    </source>
</evidence>
<dbReference type="InterPro" id="IPR001314">
    <property type="entry name" value="Peptidase_S1A"/>
</dbReference>
<name>A0A1I8Q6B4_STOCA</name>
<organism evidence="9 10">
    <name type="scientific">Stomoxys calcitrans</name>
    <name type="common">Stable fly</name>
    <name type="synonym">Conops calcitrans</name>
    <dbReference type="NCBI Taxonomy" id="35570"/>
    <lineage>
        <taxon>Eukaryota</taxon>
        <taxon>Metazoa</taxon>
        <taxon>Ecdysozoa</taxon>
        <taxon>Arthropoda</taxon>
        <taxon>Hexapoda</taxon>
        <taxon>Insecta</taxon>
        <taxon>Pterygota</taxon>
        <taxon>Neoptera</taxon>
        <taxon>Endopterygota</taxon>
        <taxon>Diptera</taxon>
        <taxon>Brachycera</taxon>
        <taxon>Muscomorpha</taxon>
        <taxon>Muscoidea</taxon>
        <taxon>Muscidae</taxon>
        <taxon>Stomoxys</taxon>
    </lineage>
</organism>
<keyword evidence="6" id="KW-0472">Membrane</keyword>
<evidence type="ECO:0000256" key="5">
    <source>
        <dbReference type="ARBA" id="ARBA00023157"/>
    </source>
</evidence>
<reference evidence="9" key="1">
    <citation type="submission" date="2020-05" db="UniProtKB">
        <authorList>
            <consortium name="EnsemblMetazoa"/>
        </authorList>
    </citation>
    <scope>IDENTIFICATION</scope>
    <source>
        <strain evidence="9">USDA</strain>
    </source>
</reference>
<feature type="signal peptide" evidence="7">
    <location>
        <begin position="1"/>
        <end position="16"/>
    </location>
</feature>
<dbReference type="PRINTS" id="PR00722">
    <property type="entry name" value="CHYMOTRYPSIN"/>
</dbReference>
<dbReference type="GO" id="GO:0004252">
    <property type="term" value="F:serine-type endopeptidase activity"/>
    <property type="evidence" value="ECO:0007669"/>
    <property type="project" value="InterPro"/>
</dbReference>
<evidence type="ECO:0000256" key="1">
    <source>
        <dbReference type="ARBA" id="ARBA00007664"/>
    </source>
</evidence>
<keyword evidence="6" id="KW-0812">Transmembrane</keyword>
<evidence type="ECO:0000256" key="6">
    <source>
        <dbReference type="SAM" id="Phobius"/>
    </source>
</evidence>
<gene>
    <name evidence="9" type="primary">106085436</name>
</gene>
<evidence type="ECO:0000259" key="8">
    <source>
        <dbReference type="PROSITE" id="PS50240"/>
    </source>
</evidence>
<dbReference type="KEGG" id="scac:106085436"/>
<dbReference type="PANTHER" id="PTHR24276:SF91">
    <property type="entry name" value="AT26814P-RELATED"/>
    <property type="match status" value="1"/>
</dbReference>
<protein>
    <recommendedName>
        <fullName evidence="8">Peptidase S1 domain-containing protein</fullName>
    </recommendedName>
</protein>
<dbReference type="OrthoDB" id="10059102at2759"/>
<dbReference type="STRING" id="35570.A0A1I8Q6B4"/>
<dbReference type="VEuPathDB" id="VectorBase:SCAU014318"/>
<evidence type="ECO:0000256" key="7">
    <source>
        <dbReference type="SAM" id="SignalP"/>
    </source>
</evidence>
<keyword evidence="2" id="KW-0645">Protease</keyword>
<feature type="domain" description="Peptidase S1" evidence="8">
    <location>
        <begin position="52"/>
        <end position="284"/>
    </location>
</feature>
<sequence>MSFLLNFLNLFGLLFSIPLHISTHSFRELYEPHAVSWSSDRPMSNADTQGYISSGFRPTDGNLESYVVSIRTRKPTAYFGDNHFCSGVIITSRIILTSAHCVMDGHRIITRPRRLRVVAGSPNRLKKERTTLEFMVFKVIPHPKFQRMKGYDIALLVLSDAIPRWNTRIKIISLTKSRPTEGTHCQTLGWGQLFWDGPYADRITYANLSIVSDTLCRQAYGVHYTKDLICAANPKDSSVGTCRGDSGAPLICHGKLVGIVSFSSMCNNLQPSTFTDVTYYSNWIITMGLGTKINGGVTCFLVLLILYLL</sequence>
<dbReference type="CDD" id="cd00190">
    <property type="entry name" value="Tryp_SPc"/>
    <property type="match status" value="1"/>
</dbReference>
<keyword evidence="4" id="KW-0720">Serine protease</keyword>
<accession>A0A1I8Q6B4</accession>
<dbReference type="AlphaFoldDB" id="A0A1I8Q6B4"/>
<evidence type="ECO:0000256" key="4">
    <source>
        <dbReference type="ARBA" id="ARBA00022825"/>
    </source>
</evidence>
<keyword evidence="3" id="KW-0378">Hydrolase</keyword>
<dbReference type="PANTHER" id="PTHR24276">
    <property type="entry name" value="POLYSERASE-RELATED"/>
    <property type="match status" value="1"/>
</dbReference>
<dbReference type="SUPFAM" id="SSF50494">
    <property type="entry name" value="Trypsin-like serine proteases"/>
    <property type="match status" value="1"/>
</dbReference>
<feature type="chain" id="PRO_5009327842" description="Peptidase S1 domain-containing protein" evidence="7">
    <location>
        <begin position="17"/>
        <end position="309"/>
    </location>
</feature>